<proteinExistence type="predicted"/>
<dbReference type="Gene3D" id="3.30.70.20">
    <property type="match status" value="1"/>
</dbReference>
<evidence type="ECO:0000313" key="1">
    <source>
        <dbReference type="EMBL" id="GAA4057616.1"/>
    </source>
</evidence>
<dbReference type="RefSeq" id="WP_344940436.1">
    <property type="nucleotide sequence ID" value="NZ_BAAAZG010000001.1"/>
</dbReference>
<comment type="caution">
    <text evidence="1">The sequence shown here is derived from an EMBL/GenBank/DDBJ whole genome shotgun (WGS) entry which is preliminary data.</text>
</comment>
<reference evidence="2" key="1">
    <citation type="journal article" date="2019" name="Int. J. Syst. Evol. Microbiol.">
        <title>The Global Catalogue of Microorganisms (GCM) 10K type strain sequencing project: providing services to taxonomists for standard genome sequencing and annotation.</title>
        <authorList>
            <consortium name="The Broad Institute Genomics Platform"/>
            <consortium name="The Broad Institute Genome Sequencing Center for Infectious Disease"/>
            <person name="Wu L."/>
            <person name="Ma J."/>
        </authorList>
    </citation>
    <scope>NUCLEOTIDE SEQUENCE [LARGE SCALE GENOMIC DNA]</scope>
    <source>
        <strain evidence="2">JCM 16702</strain>
    </source>
</reference>
<accession>A0ABP7V1V2</accession>
<gene>
    <name evidence="1" type="ORF">GCM10022214_07060</name>
</gene>
<protein>
    <recommendedName>
        <fullName evidence="3">Ferredoxin</fullName>
    </recommendedName>
</protein>
<dbReference type="EMBL" id="BAAAZG010000001">
    <property type="protein sequence ID" value="GAA4057616.1"/>
    <property type="molecule type" value="Genomic_DNA"/>
</dbReference>
<evidence type="ECO:0000313" key="2">
    <source>
        <dbReference type="Proteomes" id="UP001500683"/>
    </source>
</evidence>
<evidence type="ECO:0008006" key="3">
    <source>
        <dbReference type="Google" id="ProtNLM"/>
    </source>
</evidence>
<sequence length="78" mass="8170">MFLSIDEGRCMGHGRCYSVAERLLSDDEEGFVAQRGQTIEVPDGLLADAREAVSACPERAISLRAASPSLSGDAGADA</sequence>
<name>A0ABP7V1V2_9ACTN</name>
<dbReference type="SUPFAM" id="SSF54862">
    <property type="entry name" value="4Fe-4S ferredoxins"/>
    <property type="match status" value="1"/>
</dbReference>
<dbReference type="Pfam" id="PF13459">
    <property type="entry name" value="Fer4_15"/>
    <property type="match status" value="1"/>
</dbReference>
<organism evidence="1 2">
    <name type="scientific">Actinomadura miaoliensis</name>
    <dbReference type="NCBI Taxonomy" id="430685"/>
    <lineage>
        <taxon>Bacteria</taxon>
        <taxon>Bacillati</taxon>
        <taxon>Actinomycetota</taxon>
        <taxon>Actinomycetes</taxon>
        <taxon>Streptosporangiales</taxon>
        <taxon>Thermomonosporaceae</taxon>
        <taxon>Actinomadura</taxon>
    </lineage>
</organism>
<dbReference type="Proteomes" id="UP001500683">
    <property type="component" value="Unassembled WGS sequence"/>
</dbReference>
<keyword evidence="2" id="KW-1185">Reference proteome</keyword>